<dbReference type="AlphaFoldDB" id="A0A2K0WPC0"/>
<reference evidence="2 3" key="1">
    <citation type="submission" date="2017-06" db="EMBL/GenBank/DDBJ databases">
        <title>Genome of Fusarium nygamai isolate CS10214.</title>
        <authorList>
            <person name="Gardiner D.M."/>
            <person name="Obanor F."/>
            <person name="Kazan K."/>
        </authorList>
    </citation>
    <scope>NUCLEOTIDE SEQUENCE [LARGE SCALE GENOMIC DNA]</scope>
    <source>
        <strain evidence="2 3">CS10214</strain>
    </source>
</reference>
<dbReference type="EMBL" id="MTQA01000047">
    <property type="protein sequence ID" value="PNP84113.1"/>
    <property type="molecule type" value="Genomic_DNA"/>
</dbReference>
<evidence type="ECO:0000313" key="2">
    <source>
        <dbReference type="EMBL" id="PNP84113.1"/>
    </source>
</evidence>
<feature type="compositionally biased region" description="Polar residues" evidence="1">
    <location>
        <begin position="52"/>
        <end position="61"/>
    </location>
</feature>
<gene>
    <name evidence="2" type="ORF">FNYG_02801</name>
</gene>
<accession>A0A2K0WPC0</accession>
<dbReference type="OrthoDB" id="5094039at2759"/>
<sequence length="342" mass="38206">MDTDTEGISVESTLKELHAYAKLLFLRSGRQFEGKVSYQELEEEISPDECSNDGSSSNNAPLGNFDTDQLGRNFLDRLSETVSSMKGGRHVAASYMFYWPDKIRVFVAMNSGLVEGDALSKFLDTLCTSLKGIAIAPDNETEKHMDALWNMLLRHQSSRLQATIVDLRQIMKGFQHLLPQLPRSKSIGDGVLTDIDGIMLDFEGCLKLLAQLLFGDSDSDLERHNSLVTLSHALYRTFPAEKFQALGRQGERLRQEIGFLGRLQTSLHVLVAAAKQISGFDDLSLIPVVKPKIRKKPSGQEWSLARTFHALNIQLSDTAVEKLMRPSNSNRQRGKYTLKSSS</sequence>
<evidence type="ECO:0000256" key="1">
    <source>
        <dbReference type="SAM" id="MobiDB-lite"/>
    </source>
</evidence>
<proteinExistence type="predicted"/>
<name>A0A2K0WPC0_GIBNY</name>
<protein>
    <submittedName>
        <fullName evidence="2">Uncharacterized protein</fullName>
    </submittedName>
</protein>
<organism evidence="2 3">
    <name type="scientific">Gibberella nygamai</name>
    <name type="common">Bean root rot disease fungus</name>
    <name type="synonym">Fusarium nygamai</name>
    <dbReference type="NCBI Taxonomy" id="42673"/>
    <lineage>
        <taxon>Eukaryota</taxon>
        <taxon>Fungi</taxon>
        <taxon>Dikarya</taxon>
        <taxon>Ascomycota</taxon>
        <taxon>Pezizomycotina</taxon>
        <taxon>Sordariomycetes</taxon>
        <taxon>Hypocreomycetidae</taxon>
        <taxon>Hypocreales</taxon>
        <taxon>Nectriaceae</taxon>
        <taxon>Fusarium</taxon>
        <taxon>Fusarium fujikuroi species complex</taxon>
    </lineage>
</organism>
<comment type="caution">
    <text evidence="2">The sequence shown here is derived from an EMBL/GenBank/DDBJ whole genome shotgun (WGS) entry which is preliminary data.</text>
</comment>
<keyword evidence="3" id="KW-1185">Reference proteome</keyword>
<dbReference type="STRING" id="42673.A0A2K0WPC0"/>
<evidence type="ECO:0000313" key="3">
    <source>
        <dbReference type="Proteomes" id="UP000236664"/>
    </source>
</evidence>
<dbReference type="Proteomes" id="UP000236664">
    <property type="component" value="Unassembled WGS sequence"/>
</dbReference>
<feature type="region of interest" description="Disordered" evidence="1">
    <location>
        <begin position="43"/>
        <end position="65"/>
    </location>
</feature>